<dbReference type="SMART" id="SM00822">
    <property type="entry name" value="PKS_KR"/>
    <property type="match status" value="1"/>
</dbReference>
<comment type="similarity">
    <text evidence="1 3">Belongs to the short-chain dehydrogenases/reductases (SDR) family.</text>
</comment>
<proteinExistence type="inferred from homology"/>
<protein>
    <submittedName>
        <fullName evidence="5">Short-chain dehydrogenase/reductase SDR</fullName>
    </submittedName>
</protein>
<feature type="domain" description="Ketoreductase" evidence="4">
    <location>
        <begin position="10"/>
        <end position="182"/>
    </location>
</feature>
<dbReference type="PROSITE" id="PS00061">
    <property type="entry name" value="ADH_SHORT"/>
    <property type="match status" value="1"/>
</dbReference>
<dbReference type="PRINTS" id="PR00080">
    <property type="entry name" value="SDRFAMILY"/>
</dbReference>
<evidence type="ECO:0000259" key="4">
    <source>
        <dbReference type="SMART" id="SM00822"/>
    </source>
</evidence>
<dbReference type="InterPro" id="IPR002347">
    <property type="entry name" value="SDR_fam"/>
</dbReference>
<dbReference type="SUPFAM" id="SSF51735">
    <property type="entry name" value="NAD(P)-binding Rossmann-fold domains"/>
    <property type="match status" value="1"/>
</dbReference>
<reference evidence="5 6" key="1">
    <citation type="submission" date="2023-12" db="EMBL/GenBank/DDBJ databases">
        <title>A high-quality genome assembly for Dillenia turbinata (Dilleniales).</title>
        <authorList>
            <person name="Chanderbali A."/>
        </authorList>
    </citation>
    <scope>NUCLEOTIDE SEQUENCE [LARGE SCALE GENOMIC DNA]</scope>
    <source>
        <strain evidence="5">LSX21</strain>
        <tissue evidence="5">Leaf</tissue>
    </source>
</reference>
<keyword evidence="6" id="KW-1185">Reference proteome</keyword>
<dbReference type="InterPro" id="IPR057326">
    <property type="entry name" value="KR_dom"/>
</dbReference>
<dbReference type="GO" id="GO:0005783">
    <property type="term" value="C:endoplasmic reticulum"/>
    <property type="evidence" value="ECO:0007669"/>
    <property type="project" value="TreeGrafter"/>
</dbReference>
<name>A0AAN8V3H9_9MAGN</name>
<evidence type="ECO:0000313" key="6">
    <source>
        <dbReference type="Proteomes" id="UP001370490"/>
    </source>
</evidence>
<keyword evidence="2" id="KW-0560">Oxidoreductase</keyword>
<dbReference type="PANTHER" id="PTHR44169">
    <property type="entry name" value="NADPH-DEPENDENT 1-ACYLDIHYDROXYACETONE PHOSPHATE REDUCTASE"/>
    <property type="match status" value="1"/>
</dbReference>
<sequence>MENQNEDRKQVVLITGCTMGGIGHALARAFAASDCHVVATTRSLTSMEDLKNDPRFYLQELDVISEESVQKVISNVISKFGRIDIVVNNAGVQCVGPLAEIPVSAIQSTFDTNVYGSMRVIQAAVHHMASRKRGKIVNVGSVAALAPGPWAGVYTASKAALHALTDTLRSHLARILIKMEEEMLTALLELKPLGIDVINVAPGAIKSNIGNTAAANYSKMPEWNLYKPFEAVIRERAQFSQGMKSTPTDEFAKKTVATLLKKNPPAWFSYGQYSTIMGIIYHLPLSLRDLILRRAMKC</sequence>
<dbReference type="InterPro" id="IPR036291">
    <property type="entry name" value="NAD(P)-bd_dom_sf"/>
</dbReference>
<dbReference type="Pfam" id="PF00106">
    <property type="entry name" value="adh_short"/>
    <property type="match status" value="1"/>
</dbReference>
<dbReference type="CDD" id="cd05374">
    <property type="entry name" value="17beta-HSD-like_SDR_c"/>
    <property type="match status" value="1"/>
</dbReference>
<gene>
    <name evidence="5" type="ORF">RJ641_011260</name>
</gene>
<dbReference type="InterPro" id="IPR020904">
    <property type="entry name" value="Sc_DH/Rdtase_CS"/>
</dbReference>
<dbReference type="AlphaFoldDB" id="A0AAN8V3H9"/>
<dbReference type="EMBL" id="JBAMMX010000018">
    <property type="protein sequence ID" value="KAK6922956.1"/>
    <property type="molecule type" value="Genomic_DNA"/>
</dbReference>
<evidence type="ECO:0000256" key="2">
    <source>
        <dbReference type="ARBA" id="ARBA00023002"/>
    </source>
</evidence>
<comment type="caution">
    <text evidence="5">The sequence shown here is derived from an EMBL/GenBank/DDBJ whole genome shotgun (WGS) entry which is preliminary data.</text>
</comment>
<organism evidence="5 6">
    <name type="scientific">Dillenia turbinata</name>
    <dbReference type="NCBI Taxonomy" id="194707"/>
    <lineage>
        <taxon>Eukaryota</taxon>
        <taxon>Viridiplantae</taxon>
        <taxon>Streptophyta</taxon>
        <taxon>Embryophyta</taxon>
        <taxon>Tracheophyta</taxon>
        <taxon>Spermatophyta</taxon>
        <taxon>Magnoliopsida</taxon>
        <taxon>eudicotyledons</taxon>
        <taxon>Gunneridae</taxon>
        <taxon>Pentapetalae</taxon>
        <taxon>Dilleniales</taxon>
        <taxon>Dilleniaceae</taxon>
        <taxon>Dillenia</taxon>
    </lineage>
</organism>
<dbReference type="GO" id="GO:0016491">
    <property type="term" value="F:oxidoreductase activity"/>
    <property type="evidence" value="ECO:0007669"/>
    <property type="project" value="UniProtKB-KW"/>
</dbReference>
<accession>A0AAN8V3H9</accession>
<dbReference type="Gene3D" id="3.40.50.720">
    <property type="entry name" value="NAD(P)-binding Rossmann-like Domain"/>
    <property type="match status" value="1"/>
</dbReference>
<dbReference type="PRINTS" id="PR00081">
    <property type="entry name" value="GDHRDH"/>
</dbReference>
<evidence type="ECO:0000256" key="3">
    <source>
        <dbReference type="RuleBase" id="RU000363"/>
    </source>
</evidence>
<dbReference type="Proteomes" id="UP001370490">
    <property type="component" value="Unassembled WGS sequence"/>
</dbReference>
<dbReference type="PANTHER" id="PTHR44169:SF6">
    <property type="entry name" value="NADPH-DEPENDENT 1-ACYLDIHYDROXYACETONE PHOSPHATE REDUCTASE"/>
    <property type="match status" value="1"/>
</dbReference>
<evidence type="ECO:0000313" key="5">
    <source>
        <dbReference type="EMBL" id="KAK6922956.1"/>
    </source>
</evidence>
<evidence type="ECO:0000256" key="1">
    <source>
        <dbReference type="ARBA" id="ARBA00006484"/>
    </source>
</evidence>